<keyword evidence="3" id="KW-0274">FAD</keyword>
<comment type="caution">
    <text evidence="5">The sequence shown here is derived from an EMBL/GenBank/DDBJ whole genome shotgun (WGS) entry which is preliminary data.</text>
</comment>
<feature type="binding site" evidence="3">
    <location>
        <begin position="238"/>
        <end position="239"/>
    </location>
    <ligand>
        <name>FAD</name>
        <dbReference type="ChEBI" id="CHEBI:57692"/>
    </ligand>
</feature>
<feature type="binding site" evidence="3">
    <location>
        <position position="212"/>
    </location>
    <ligand>
        <name>FAD</name>
        <dbReference type="ChEBI" id="CHEBI:57692"/>
    </ligand>
</feature>
<gene>
    <name evidence="5" type="ORF">ENV54_06100</name>
</gene>
<dbReference type="PIRSF" id="PIRSF000089">
    <property type="entry name" value="Electra_flavoP_a"/>
    <property type="match status" value="1"/>
</dbReference>
<evidence type="ECO:0000256" key="2">
    <source>
        <dbReference type="ARBA" id="ARBA00022982"/>
    </source>
</evidence>
<dbReference type="GO" id="GO:0009055">
    <property type="term" value="F:electron transfer activity"/>
    <property type="evidence" value="ECO:0007669"/>
    <property type="project" value="InterPro"/>
</dbReference>
<feature type="binding site" evidence="3">
    <location>
        <position position="290"/>
    </location>
    <ligand>
        <name>FAD</name>
        <dbReference type="ChEBI" id="CHEBI:57692"/>
    </ligand>
</feature>
<feature type="binding site" evidence="3">
    <location>
        <begin position="252"/>
        <end position="256"/>
    </location>
    <ligand>
        <name>FAD</name>
        <dbReference type="ChEBI" id="CHEBI:57692"/>
    </ligand>
</feature>
<dbReference type="Pfam" id="PF01012">
    <property type="entry name" value="ETF"/>
    <property type="match status" value="1"/>
</dbReference>
<keyword evidence="2" id="KW-0813">Transport</keyword>
<organism evidence="5">
    <name type="scientific">Desulfomonile tiedjei</name>
    <dbReference type="NCBI Taxonomy" id="2358"/>
    <lineage>
        <taxon>Bacteria</taxon>
        <taxon>Pseudomonadati</taxon>
        <taxon>Thermodesulfobacteriota</taxon>
        <taxon>Desulfomonilia</taxon>
        <taxon>Desulfomonilales</taxon>
        <taxon>Desulfomonilaceae</taxon>
        <taxon>Desulfomonile</taxon>
    </lineage>
</organism>
<dbReference type="EMBL" id="DTGT01000186">
    <property type="protein sequence ID" value="HGH60853.1"/>
    <property type="molecule type" value="Genomic_DNA"/>
</dbReference>
<dbReference type="Pfam" id="PF00766">
    <property type="entry name" value="ETF_alpha"/>
    <property type="match status" value="1"/>
</dbReference>
<dbReference type="AlphaFoldDB" id="A0A7C4EUR6"/>
<dbReference type="SMART" id="SM00893">
    <property type="entry name" value="ETF"/>
    <property type="match status" value="1"/>
</dbReference>
<dbReference type="InterPro" id="IPR014730">
    <property type="entry name" value="ETF_a/b_N"/>
</dbReference>
<evidence type="ECO:0000259" key="4">
    <source>
        <dbReference type="SMART" id="SM00893"/>
    </source>
</evidence>
<feature type="binding site" evidence="3">
    <location>
        <begin position="269"/>
        <end position="276"/>
    </location>
    <ligand>
        <name>FAD</name>
        <dbReference type="ChEBI" id="CHEBI:57692"/>
    </ligand>
</feature>
<proteinExistence type="inferred from homology"/>
<feature type="domain" description="Electron transfer flavoprotein alpha/beta-subunit N-terminal" evidence="4">
    <location>
        <begin position="4"/>
        <end position="195"/>
    </location>
</feature>
<dbReference type="InterPro" id="IPR029035">
    <property type="entry name" value="DHS-like_NAD/FAD-binding_dom"/>
</dbReference>
<evidence type="ECO:0000256" key="1">
    <source>
        <dbReference type="ARBA" id="ARBA00005817"/>
    </source>
</evidence>
<dbReference type="SUPFAM" id="SSF52467">
    <property type="entry name" value="DHS-like NAD/FAD-binding domain"/>
    <property type="match status" value="1"/>
</dbReference>
<dbReference type="GO" id="GO:0050660">
    <property type="term" value="F:flavin adenine dinucleotide binding"/>
    <property type="evidence" value="ECO:0007669"/>
    <property type="project" value="InterPro"/>
</dbReference>
<sequence>MAVIAIVVEHAAGCIAPVTGDQVECAMRIAGFLKAEAQAVLIGDDVQQAAEFLASKWGVETTVVHIPESHYYQFDTWLNSLEMVLGALPIAGVVLGHTPNGMELAPSLAVRLHARCISGVHSVQREGEGLFFQRALFGGKVWARIGQPQGRWVVTVQPGAFPLRLQESVHKANIRQIEAAAPMNRARLVDLQSAETGNVALQKAKIVVGAGRGLGMKENLKLVHDLASVLPGAVVGGSRPVCDAGWLDYGQQIGLTGNTIRPRLYIACGISGAFQHIVGIKDSDVVAAINKDPNAAIFNHADVAVLADVVDFLPVLTDKLRQVLREKEAQVNQSQGEQGSNKKMQ</sequence>
<evidence type="ECO:0000313" key="5">
    <source>
        <dbReference type="EMBL" id="HGH60853.1"/>
    </source>
</evidence>
<comment type="similarity">
    <text evidence="1">Belongs to the ETF alpha-subunit/FixB family.</text>
</comment>
<keyword evidence="3" id="KW-0285">Flavoprotein</keyword>
<dbReference type="PANTHER" id="PTHR43153:SF1">
    <property type="entry name" value="ELECTRON TRANSFER FLAVOPROTEIN SUBUNIT ALPHA, MITOCHONDRIAL"/>
    <property type="match status" value="1"/>
</dbReference>
<dbReference type="SUPFAM" id="SSF52402">
    <property type="entry name" value="Adenine nucleotide alpha hydrolases-like"/>
    <property type="match status" value="1"/>
</dbReference>
<dbReference type="InterPro" id="IPR014729">
    <property type="entry name" value="Rossmann-like_a/b/a_fold"/>
</dbReference>
<dbReference type="Gene3D" id="3.40.50.1220">
    <property type="entry name" value="TPP-binding domain"/>
    <property type="match status" value="1"/>
</dbReference>
<dbReference type="PANTHER" id="PTHR43153">
    <property type="entry name" value="ELECTRON TRANSFER FLAVOPROTEIN ALPHA"/>
    <property type="match status" value="1"/>
</dbReference>
<dbReference type="Gene3D" id="3.40.50.620">
    <property type="entry name" value="HUPs"/>
    <property type="match status" value="1"/>
</dbReference>
<dbReference type="InterPro" id="IPR014731">
    <property type="entry name" value="ETF_asu_C"/>
</dbReference>
<protein>
    <submittedName>
        <fullName evidence="5">Electron transfer flavoprotein subunit alpha/FixB family protein</fullName>
    </submittedName>
</protein>
<name>A0A7C4EUR6_9BACT</name>
<comment type="cofactor">
    <cofactor evidence="3">
        <name>FAD</name>
        <dbReference type="ChEBI" id="CHEBI:57692"/>
    </cofactor>
    <text evidence="3">Binds 1 FAD per dimer.</text>
</comment>
<accession>A0A7C4EUR6</accession>
<dbReference type="InterPro" id="IPR001308">
    <property type="entry name" value="ETF_a/FixB"/>
</dbReference>
<dbReference type="GO" id="GO:0033539">
    <property type="term" value="P:fatty acid beta-oxidation using acyl-CoA dehydrogenase"/>
    <property type="evidence" value="ECO:0007669"/>
    <property type="project" value="TreeGrafter"/>
</dbReference>
<evidence type="ECO:0000256" key="3">
    <source>
        <dbReference type="PIRSR" id="PIRSR000089-1"/>
    </source>
</evidence>
<reference evidence="5" key="1">
    <citation type="journal article" date="2020" name="mSystems">
        <title>Genome- and Community-Level Interaction Insights into Carbon Utilization and Element Cycling Functions of Hydrothermarchaeota in Hydrothermal Sediment.</title>
        <authorList>
            <person name="Zhou Z."/>
            <person name="Liu Y."/>
            <person name="Xu W."/>
            <person name="Pan J."/>
            <person name="Luo Z.H."/>
            <person name="Li M."/>
        </authorList>
    </citation>
    <scope>NUCLEOTIDE SEQUENCE [LARGE SCALE GENOMIC DNA]</scope>
    <source>
        <strain evidence="5">SpSt-769</strain>
    </source>
</reference>
<keyword evidence="2" id="KW-0249">Electron transport</keyword>